<gene>
    <name evidence="2" type="ORF">Cvel_15743</name>
</gene>
<feature type="region of interest" description="Disordered" evidence="1">
    <location>
        <begin position="1727"/>
        <end position="1859"/>
    </location>
</feature>
<feature type="compositionally biased region" description="Polar residues" evidence="1">
    <location>
        <begin position="683"/>
        <end position="695"/>
    </location>
</feature>
<feature type="compositionally biased region" description="Basic and acidic residues" evidence="1">
    <location>
        <begin position="488"/>
        <end position="499"/>
    </location>
</feature>
<feature type="region of interest" description="Disordered" evidence="1">
    <location>
        <begin position="1273"/>
        <end position="1510"/>
    </location>
</feature>
<sequence>MDADRSLVVQKYPAPSDSAGRGQGSLEDQATCLEVTNDGRVATIRYPSGVIAVRYEFVNLPYQGNCSRLYAAYEDGSLAADWYDKGFCIAKHAGGKGDTLLSHQPSAMGNPAMGTGALFDGEGREVDRWDCPAEKANAAFRVLTKMQQQQQQQQQNGGGGEGDPPNRNPPSSSSSSSTSLLLSEEDEKAVTGWHPRTVQLSSFLAFRLEPLRGLFFCFHHGDLRYMINFGAPALFSVIGRIYCSLWPFQDDVAALQHAQDQQKRALMSAERGDTGEPQEDPIAVVHEGLTSGSRVFEEATRKQCLVQQQQGAEAALGAYSDALSLLSASRGGGGVGGASDPLHGVCGGASTKLEALPEGSDEDGCRSSRMERNSAGGEAERSPGLISNSVNSICLSNSRRQQHGSFPSISHPGDGDGDVEEESCYKPPPDGAASSSSCRIKGAWEEDGKIGKCAAEGGGQRGEDKMDTLVESGTDDGGALLSHPVSAKGERDKDKERTPSVHGMWLQRETRKAAERLNGLTDVSKKSLRERERERERERNSRGGGGTAGGTGAAVTQEGGGGGGSSTGMRSKTAGGVGKRASASQDKETTPGVSRKSSGAIVHRRTSRPAPPPLKDPKERGSSEPSQAPEETNEASQTAHRVQGDDERRQLRSSSHGGEGGEAESPEPSPPGRRSRDAAVTLHRSTARSQNGSANENDRRTRSRSRSCSRGCGGDKTTPERENQNRNVRTGAAARGGSFAPKVKPKLKPQVSAPTPSPSQYLRKKKSASASIGGPSDESAGTGTGPQPVSPPRLSASRGQSGPSTKASRGHAGVHVDSEEKSEPTQTPSRSPHPFLRRKSPPPFLANAPGCRKRPNSSSPPPFRDASRNLKDEEENRKAGEDVVEPSGEKEMERKAENVPAPSQKRETDPTPRPTASFEPPLTDLQHSQTTTHMMHKVTRTRAGAPVSGGTHSLSRCLSREKKAARSAELPDSSLPPDAPVAPLSGGDRVQSHREKEKKKEKDGGAVKPRSLMSLHEKKRSPRKSVPPVGSWTNNSGLSQSQKAQQQQQQSHLLSSTCAPSSVAHSQLHQQKNLTASTNEVIRESNPEGAGQTTAPEHPLAPSPEWEDGTPGGGDLHHHVEEGREDVPDGAVEQKPTAEAAGVREELCVHILTDSGNGGKSMSPLLSHSALKSFQEKAAVALDASGAAAFTLGLPGPPSADELKEGAKARKEKQQEAPVRVKASRGRSTTSSGLSTKPVGKGSSKGTSTAAAAAFVGPPRVAGLSIAALSNSREEALTGPPSIAKSATRVTRTHHAGGPSRVTRTLTGPPRTHLKSAERERSRVKNTTGGEKEEGKEGEEKNVKQDVTAPIRQVKTLVAPSSAHAEEHPPPPATQGDGSKQSGKGTMGGRGLSSALRRSRDDYSRPWRAANGTSRSAGGTSVGGAGGASGPGNRNSARPKSVDRLPSVAARRRLSRARRMAETLAPVGLGRGDSDADPNEVPSPPSMQSPKYSQEQGAKSKAPAASDQKSPAVMIAAGQGPMQAPANAHPSFGVTFPFVPPPPHTQASPPSQAFVPHLHAVTSPVGPMGGLHGGMQQQQAYTDPTGGAAHAFSAYRAPPSHERVQSNAPSAYRHVDAPTATAPPPPPSAGVNPLLPNVLPYIHASGLHPHTVSTAGAPGPLRTNFSPPPKGLSSASPSGVIPSMSSPLKPTPAAAQSAVLVRPPFAVVRPSGQAAAAIPLVPAPVHGDTLPSSSHSHTAHSHSHPNASVAVPLLRPSRPPSASAAQACDEAAKAPPQAEVSNVDSISAKKMGVEVKEEASQEKEKGPHRGASQVSPSAHLPPDSSLGRGGEGSKQNPTNKTETASVQRAALQGQREVAVEGMQPKSGTILRQVPMHAQTQHQAVRHVITTGAISQGATVQQGSGGHWGKEGIQNRPKSGTRLGPALQSHHQTGAFTHYPVPYSVYPQAATYTHAQQPSGSNLQSPHANAHRLASVPSRLSMPARFASTRYYNANAVAVQQQQRSQHRHAAMPFAPAVRQGAAGPGAVGEYAAQQLPTAPEEKEDLSLEAPKRNRSAPAAAALMMPPHRAAPAAAAPLTHPQHHAGLVHLWGGVSGGTSTSPYAFGMGGVRVPGGDGGAFPSPNRHAGGFVTTYGNPVSPASSASHSYSHSHSPVYLLRAAAAAAHPHPQSAMGATAHMPMKRVAGSLFFGSRQRPAPTGAAASMAEGVHPYSGGQVEGARVMASSSSGGRLGARLVEAEGEGRKFGALVQWAAGRESRTG</sequence>
<feature type="compositionally biased region" description="Low complexity" evidence="1">
    <location>
        <begin position="1749"/>
        <end position="1769"/>
    </location>
</feature>
<evidence type="ECO:0000256" key="1">
    <source>
        <dbReference type="SAM" id="MobiDB-lite"/>
    </source>
</evidence>
<feature type="compositionally biased region" description="Basic and acidic residues" evidence="1">
    <location>
        <begin position="1330"/>
        <end position="1344"/>
    </location>
</feature>
<feature type="compositionally biased region" description="Low complexity" evidence="1">
    <location>
        <begin position="171"/>
        <end position="182"/>
    </location>
</feature>
<feature type="compositionally biased region" description="Basic and acidic residues" evidence="1">
    <location>
        <begin position="990"/>
        <end position="1005"/>
    </location>
</feature>
<reference evidence="2" key="1">
    <citation type="submission" date="2014-11" db="EMBL/GenBank/DDBJ databases">
        <authorList>
            <person name="Otto D Thomas"/>
            <person name="Naeem Raeece"/>
        </authorList>
    </citation>
    <scope>NUCLEOTIDE SEQUENCE</scope>
</reference>
<feature type="compositionally biased region" description="Basic and acidic residues" evidence="1">
    <location>
        <begin position="1115"/>
        <end position="1127"/>
    </location>
</feature>
<feature type="compositionally biased region" description="Polar residues" evidence="1">
    <location>
        <begin position="797"/>
        <end position="807"/>
    </location>
</feature>
<feature type="compositionally biased region" description="Gly residues" evidence="1">
    <location>
        <begin position="542"/>
        <end position="566"/>
    </location>
</feature>
<feature type="region of interest" description="Disordered" evidence="1">
    <location>
        <begin position="144"/>
        <end position="188"/>
    </location>
</feature>
<feature type="compositionally biased region" description="Polar residues" evidence="1">
    <location>
        <begin position="1673"/>
        <end position="1688"/>
    </location>
</feature>
<organism evidence="2">
    <name type="scientific">Chromera velia CCMP2878</name>
    <dbReference type="NCBI Taxonomy" id="1169474"/>
    <lineage>
        <taxon>Eukaryota</taxon>
        <taxon>Sar</taxon>
        <taxon>Alveolata</taxon>
        <taxon>Colpodellida</taxon>
        <taxon>Chromeraceae</taxon>
        <taxon>Chromera</taxon>
    </lineage>
</organism>
<feature type="compositionally biased region" description="Low complexity" evidence="1">
    <location>
        <begin position="1036"/>
        <end position="1056"/>
    </location>
</feature>
<feature type="compositionally biased region" description="Polar residues" evidence="1">
    <location>
        <begin position="398"/>
        <end position="408"/>
    </location>
</feature>
<feature type="compositionally biased region" description="Low complexity" evidence="1">
    <location>
        <begin position="1226"/>
        <end position="1257"/>
    </location>
</feature>
<feature type="compositionally biased region" description="Polar residues" evidence="1">
    <location>
        <begin position="623"/>
        <end position="640"/>
    </location>
</feature>
<feature type="region of interest" description="Disordered" evidence="1">
    <location>
        <begin position="1193"/>
        <end position="1257"/>
    </location>
</feature>
<feature type="region of interest" description="Disordered" evidence="1">
    <location>
        <begin position="398"/>
        <end position="1144"/>
    </location>
</feature>
<feature type="compositionally biased region" description="Basic and acidic residues" evidence="1">
    <location>
        <begin position="865"/>
        <end position="897"/>
    </location>
</feature>
<dbReference type="EMBL" id="CDMZ01000196">
    <property type="protein sequence ID" value="CEM08924.1"/>
    <property type="molecule type" value="Genomic_DNA"/>
</dbReference>
<feature type="compositionally biased region" description="Basic and acidic residues" evidence="1">
    <location>
        <begin position="363"/>
        <end position="372"/>
    </location>
</feature>
<name>A0A0G4F875_9ALVE</name>
<dbReference type="VEuPathDB" id="CryptoDB:Cvel_15743"/>
<feature type="compositionally biased region" description="Basic and acidic residues" evidence="1">
    <location>
        <begin position="523"/>
        <end position="541"/>
    </location>
</feature>
<evidence type="ECO:0000313" key="2">
    <source>
        <dbReference type="EMBL" id="CEM08924.1"/>
    </source>
</evidence>
<feature type="region of interest" description="Disordered" evidence="1">
    <location>
        <begin position="349"/>
        <end position="385"/>
    </location>
</feature>
<feature type="compositionally biased region" description="Basic and acidic residues" evidence="1">
    <location>
        <begin position="814"/>
        <end position="823"/>
    </location>
</feature>
<proteinExistence type="predicted"/>
<feature type="compositionally biased region" description="Basic and acidic residues" evidence="1">
    <location>
        <begin position="1201"/>
        <end position="1215"/>
    </location>
</feature>
<protein>
    <submittedName>
        <fullName evidence="2">Uncharacterized protein</fullName>
    </submittedName>
</protein>
<feature type="compositionally biased region" description="Gly residues" evidence="1">
    <location>
        <begin position="1420"/>
        <end position="1430"/>
    </location>
</feature>
<feature type="compositionally biased region" description="Polar residues" evidence="1">
    <location>
        <begin position="1057"/>
        <end position="1080"/>
    </location>
</feature>
<feature type="region of interest" description="Disordered" evidence="1">
    <location>
        <begin position="1"/>
        <end position="25"/>
    </location>
</feature>
<feature type="compositionally biased region" description="Polar residues" evidence="1">
    <location>
        <begin position="1833"/>
        <end position="1846"/>
    </location>
</feature>
<feature type="region of interest" description="Disordered" evidence="1">
    <location>
        <begin position="1650"/>
        <end position="1691"/>
    </location>
</feature>
<accession>A0A0G4F875</accession>
<feature type="compositionally biased region" description="Basic and acidic residues" evidence="1">
    <location>
        <begin position="1791"/>
        <end position="1807"/>
    </location>
</feature>
<feature type="compositionally biased region" description="Polar residues" evidence="1">
    <location>
        <begin position="1488"/>
        <end position="1497"/>
    </location>
</feature>